<dbReference type="EMBL" id="NXIG01000004">
    <property type="protein sequence ID" value="RXI31528.1"/>
    <property type="molecule type" value="Genomic_DNA"/>
</dbReference>
<reference evidence="3 5" key="2">
    <citation type="submission" date="2018-08" db="EMBL/GenBank/DDBJ databases">
        <title>Complete genome of the Arcobacter ellisii type strain LMG 26155.</title>
        <authorList>
            <person name="Miller W.G."/>
            <person name="Yee E."/>
            <person name="Bono J.L."/>
        </authorList>
    </citation>
    <scope>NUCLEOTIDE SEQUENCE [LARGE SCALE GENOMIC DNA]</scope>
    <source>
        <strain evidence="3 5">LMG 26155</strain>
    </source>
</reference>
<evidence type="ECO:0000313" key="4">
    <source>
        <dbReference type="EMBL" id="RXI31528.1"/>
    </source>
</evidence>
<dbReference type="OrthoDB" id="5365786at2"/>
<keyword evidence="2" id="KW-0472">Membrane</keyword>
<gene>
    <name evidence="3" type="ORF">AELL_1951</name>
    <name evidence="4" type="ORF">CP962_05295</name>
</gene>
<feature type="transmembrane region" description="Helical" evidence="2">
    <location>
        <begin position="28"/>
        <end position="46"/>
    </location>
</feature>
<dbReference type="Proteomes" id="UP000290588">
    <property type="component" value="Unassembled WGS sequence"/>
</dbReference>
<protein>
    <submittedName>
        <fullName evidence="4">Uncharacterized protein</fullName>
    </submittedName>
</protein>
<dbReference type="EMBL" id="CP032097">
    <property type="protein sequence ID" value="AXX95595.1"/>
    <property type="molecule type" value="Genomic_DNA"/>
</dbReference>
<feature type="region of interest" description="Disordered" evidence="1">
    <location>
        <begin position="1"/>
        <end position="21"/>
    </location>
</feature>
<proteinExistence type="predicted"/>
<dbReference type="KEGG" id="aell:AELL_1951"/>
<dbReference type="Proteomes" id="UP000262582">
    <property type="component" value="Chromosome"/>
</dbReference>
<accession>A0A347U9R7</accession>
<reference evidence="4 6" key="1">
    <citation type="submission" date="2017-09" db="EMBL/GenBank/DDBJ databases">
        <title>Genomics of the genus Arcobacter.</title>
        <authorList>
            <person name="Perez-Cataluna A."/>
            <person name="Figueras M.J."/>
            <person name="Salas-Masso N."/>
        </authorList>
    </citation>
    <scope>NUCLEOTIDE SEQUENCE [LARGE SCALE GENOMIC DNA]</scope>
    <source>
        <strain evidence="4 6">CECT 7837</strain>
    </source>
</reference>
<name>A0A347U9R7_9BACT</name>
<evidence type="ECO:0000313" key="3">
    <source>
        <dbReference type="EMBL" id="AXX95595.1"/>
    </source>
</evidence>
<keyword evidence="2" id="KW-0812">Transmembrane</keyword>
<organism evidence="4 6">
    <name type="scientific">Arcobacter ellisii</name>
    <dbReference type="NCBI Taxonomy" id="913109"/>
    <lineage>
        <taxon>Bacteria</taxon>
        <taxon>Pseudomonadati</taxon>
        <taxon>Campylobacterota</taxon>
        <taxon>Epsilonproteobacteria</taxon>
        <taxon>Campylobacterales</taxon>
        <taxon>Arcobacteraceae</taxon>
        <taxon>Arcobacter</taxon>
    </lineage>
</organism>
<evidence type="ECO:0000256" key="2">
    <source>
        <dbReference type="SAM" id="Phobius"/>
    </source>
</evidence>
<keyword evidence="2" id="KW-1133">Transmembrane helix</keyword>
<dbReference type="RefSeq" id="WP_118917772.1">
    <property type="nucleotide sequence ID" value="NZ_CP032097.1"/>
</dbReference>
<evidence type="ECO:0000313" key="5">
    <source>
        <dbReference type="Proteomes" id="UP000262582"/>
    </source>
</evidence>
<sequence>MSKLNNGEPSLDKIDDYNGNESKQKRNTVRLVIIFCLVVGALIAYFKATSVPDDYVGTKEQPGISTTK</sequence>
<evidence type="ECO:0000256" key="1">
    <source>
        <dbReference type="SAM" id="MobiDB-lite"/>
    </source>
</evidence>
<evidence type="ECO:0000313" key="6">
    <source>
        <dbReference type="Proteomes" id="UP000290588"/>
    </source>
</evidence>
<keyword evidence="5" id="KW-1185">Reference proteome</keyword>
<dbReference type="AlphaFoldDB" id="A0A347U9R7"/>